<dbReference type="PANTHER" id="PTHR22911:SF135">
    <property type="entry name" value="BLR4310 PROTEIN"/>
    <property type="match status" value="1"/>
</dbReference>
<dbReference type="Proteomes" id="UP001460888">
    <property type="component" value="Unassembled WGS sequence"/>
</dbReference>
<comment type="caution">
    <text evidence="3">The sequence shown here is derived from an EMBL/GenBank/DDBJ whole genome shotgun (WGS) entry which is preliminary data.</text>
</comment>
<dbReference type="Pfam" id="PF00892">
    <property type="entry name" value="EamA"/>
    <property type="match status" value="1"/>
</dbReference>
<feature type="transmembrane region" description="Helical" evidence="1">
    <location>
        <begin position="122"/>
        <end position="140"/>
    </location>
</feature>
<dbReference type="SUPFAM" id="SSF103481">
    <property type="entry name" value="Multidrug resistance efflux transporter EmrE"/>
    <property type="match status" value="2"/>
</dbReference>
<dbReference type="PANTHER" id="PTHR22911">
    <property type="entry name" value="ACYL-MALONYL CONDENSING ENZYME-RELATED"/>
    <property type="match status" value="1"/>
</dbReference>
<feature type="transmembrane region" description="Helical" evidence="1">
    <location>
        <begin position="202"/>
        <end position="220"/>
    </location>
</feature>
<gene>
    <name evidence="3" type="ORF">SADO_10314</name>
</gene>
<accession>A0ABV2B198</accession>
<feature type="transmembrane region" description="Helical" evidence="1">
    <location>
        <begin position="94"/>
        <end position="115"/>
    </location>
</feature>
<proteinExistence type="predicted"/>
<name>A0ABV2B198_9GAMM</name>
<feature type="transmembrane region" description="Helical" evidence="1">
    <location>
        <begin position="178"/>
        <end position="196"/>
    </location>
</feature>
<protein>
    <recommendedName>
        <fullName evidence="2">EamA domain-containing protein</fullName>
    </recommendedName>
</protein>
<keyword evidence="1" id="KW-1133">Transmembrane helix</keyword>
<evidence type="ECO:0000259" key="2">
    <source>
        <dbReference type="Pfam" id="PF00892"/>
    </source>
</evidence>
<feature type="transmembrane region" description="Helical" evidence="1">
    <location>
        <begin position="257"/>
        <end position="275"/>
    </location>
</feature>
<reference evidence="3 4" key="1">
    <citation type="submission" date="2013-03" db="EMBL/GenBank/DDBJ databases">
        <title>Salinisphaera dokdonensis CL-ES53 Genome Sequencing.</title>
        <authorList>
            <person name="Li C."/>
            <person name="Lai Q."/>
            <person name="Shao Z."/>
        </authorList>
    </citation>
    <scope>NUCLEOTIDE SEQUENCE [LARGE SCALE GENOMIC DNA]</scope>
    <source>
        <strain evidence="3 4">CL-ES53</strain>
    </source>
</reference>
<feature type="transmembrane region" description="Helical" evidence="1">
    <location>
        <begin position="232"/>
        <end position="251"/>
    </location>
</feature>
<sequence>MSPRLFGLALTGAGVLVLSPDSILIRLLGADVATTLFWRGIAMAIGLGGFLLIRERGRTAAITAQMRNPLGWGLALLFALSNILFVITVANTTIADTLGCLATASIFAALFSVIFLKERAPLRTWIAAAAIAGGLLLIALGGAGSVLGRLTGIATAVVFGATFVVMRATGRGDTLPGLALGGALIASATAVFAAPLSLSTQGFAALAGLAVVLPTAFALIGQGPRYLPAPEVSLLMLLETVFGTLWAWLWLAEVPTRPTLLAVGIILIALTLFYWRQAVAARRLQEATP</sequence>
<keyword evidence="4" id="KW-1185">Reference proteome</keyword>
<keyword evidence="1" id="KW-0812">Transmembrane</keyword>
<keyword evidence="1" id="KW-0472">Membrane</keyword>
<dbReference type="InterPro" id="IPR037185">
    <property type="entry name" value="EmrE-like"/>
</dbReference>
<feature type="transmembrane region" description="Helical" evidence="1">
    <location>
        <begin position="69"/>
        <end position="88"/>
    </location>
</feature>
<dbReference type="InterPro" id="IPR000620">
    <property type="entry name" value="EamA_dom"/>
</dbReference>
<evidence type="ECO:0000313" key="3">
    <source>
        <dbReference type="EMBL" id="MES1929643.1"/>
    </source>
</evidence>
<evidence type="ECO:0000256" key="1">
    <source>
        <dbReference type="SAM" id="Phobius"/>
    </source>
</evidence>
<feature type="domain" description="EamA" evidence="2">
    <location>
        <begin position="148"/>
        <end position="274"/>
    </location>
</feature>
<feature type="transmembrane region" description="Helical" evidence="1">
    <location>
        <begin position="146"/>
        <end position="166"/>
    </location>
</feature>
<feature type="transmembrane region" description="Helical" evidence="1">
    <location>
        <begin position="36"/>
        <end position="53"/>
    </location>
</feature>
<dbReference type="RefSeq" id="WP_353111151.1">
    <property type="nucleotide sequence ID" value="NZ_APND01000003.1"/>
</dbReference>
<evidence type="ECO:0000313" key="4">
    <source>
        <dbReference type="Proteomes" id="UP001460888"/>
    </source>
</evidence>
<organism evidence="3 4">
    <name type="scientific">Salinisphaera dokdonensis CL-ES53</name>
    <dbReference type="NCBI Taxonomy" id="1304272"/>
    <lineage>
        <taxon>Bacteria</taxon>
        <taxon>Pseudomonadati</taxon>
        <taxon>Pseudomonadota</taxon>
        <taxon>Gammaproteobacteria</taxon>
        <taxon>Salinisphaerales</taxon>
        <taxon>Salinisphaeraceae</taxon>
        <taxon>Salinisphaera</taxon>
    </lineage>
</organism>
<dbReference type="EMBL" id="APND01000003">
    <property type="protein sequence ID" value="MES1929643.1"/>
    <property type="molecule type" value="Genomic_DNA"/>
</dbReference>